<feature type="domain" description="J" evidence="1">
    <location>
        <begin position="46"/>
        <end position="103"/>
    </location>
</feature>
<evidence type="ECO:0000313" key="2">
    <source>
        <dbReference type="EMBL" id="CAE7940737.1"/>
    </source>
</evidence>
<dbReference type="OrthoDB" id="434204at2759"/>
<accession>A0A813CE09</accession>
<evidence type="ECO:0000313" key="3">
    <source>
        <dbReference type="Proteomes" id="UP000601435"/>
    </source>
</evidence>
<gene>
    <name evidence="2" type="primary">Marc1</name>
    <name evidence="2" type="ORF">SNEC2469_LOCUS34010</name>
</gene>
<protein>
    <submittedName>
        <fullName evidence="2">Marc1 protein</fullName>
    </submittedName>
</protein>
<sequence>WLREECGMLDDTQDKAGNFAADLAEMAGHASLATWLRDECGAARAASCLKLGLREDADLHTIRQAYLRLAREVHPDGRPGCCQSVEEFAALHAAYHHLTKLGGRGGQTNPRHQERLMLTWDGAVSHGMEGERERFKARLLTVVGEFGDKGFPVSSLKKKYAQVFAGAALPAPSAFGLRKSCGLLELLRTVASDVVHIELDANGKEPLLRAICGYSPANGAEKWIAKLSARSRFVTDGTRTVYDACTLDLRFNDSGS</sequence>
<dbReference type="InterPro" id="IPR036869">
    <property type="entry name" value="J_dom_sf"/>
</dbReference>
<comment type="caution">
    <text evidence="2">The sequence shown here is derived from an EMBL/GenBank/DDBJ whole genome shotgun (WGS) entry which is preliminary data.</text>
</comment>
<feature type="non-terminal residue" evidence="2">
    <location>
        <position position="256"/>
    </location>
</feature>
<name>A0A813CE09_9DINO</name>
<organism evidence="2 3">
    <name type="scientific">Symbiodinium necroappetens</name>
    <dbReference type="NCBI Taxonomy" id="1628268"/>
    <lineage>
        <taxon>Eukaryota</taxon>
        <taxon>Sar</taxon>
        <taxon>Alveolata</taxon>
        <taxon>Dinophyceae</taxon>
        <taxon>Suessiales</taxon>
        <taxon>Symbiodiniaceae</taxon>
        <taxon>Symbiodinium</taxon>
    </lineage>
</organism>
<reference evidence="2" key="1">
    <citation type="submission" date="2021-02" db="EMBL/GenBank/DDBJ databases">
        <authorList>
            <person name="Dougan E. K."/>
            <person name="Rhodes N."/>
            <person name="Thang M."/>
            <person name="Chan C."/>
        </authorList>
    </citation>
    <scope>NUCLEOTIDE SEQUENCE</scope>
</reference>
<dbReference type="CDD" id="cd06257">
    <property type="entry name" value="DnaJ"/>
    <property type="match status" value="1"/>
</dbReference>
<dbReference type="SUPFAM" id="SSF46565">
    <property type="entry name" value="Chaperone J-domain"/>
    <property type="match status" value="1"/>
</dbReference>
<dbReference type="PROSITE" id="PS50076">
    <property type="entry name" value="DNAJ_2"/>
    <property type="match status" value="1"/>
</dbReference>
<dbReference type="EMBL" id="CAJNJA010092196">
    <property type="protein sequence ID" value="CAE7940737.1"/>
    <property type="molecule type" value="Genomic_DNA"/>
</dbReference>
<dbReference type="Gene3D" id="1.10.287.110">
    <property type="entry name" value="DnaJ domain"/>
    <property type="match status" value="1"/>
</dbReference>
<evidence type="ECO:0000259" key="1">
    <source>
        <dbReference type="PROSITE" id="PS50076"/>
    </source>
</evidence>
<dbReference type="Proteomes" id="UP000601435">
    <property type="component" value="Unassembled WGS sequence"/>
</dbReference>
<dbReference type="InterPro" id="IPR001623">
    <property type="entry name" value="DnaJ_domain"/>
</dbReference>
<dbReference type="AlphaFoldDB" id="A0A813CE09"/>
<keyword evidence="3" id="KW-1185">Reference proteome</keyword>
<proteinExistence type="predicted"/>
<dbReference type="Pfam" id="PF00226">
    <property type="entry name" value="DnaJ"/>
    <property type="match status" value="1"/>
</dbReference>